<comment type="caution">
    <text evidence="7">The sequence shown here is derived from an EMBL/GenBank/DDBJ whole genome shotgun (WGS) entry which is preliminary data.</text>
</comment>
<evidence type="ECO:0000256" key="5">
    <source>
        <dbReference type="RuleBase" id="RU367038"/>
    </source>
</evidence>
<keyword evidence="5" id="KW-0653">Protein transport</keyword>
<keyword evidence="5" id="KW-0999">Mitochondrion inner membrane</keyword>
<comment type="subunit">
    <text evidence="5">Component of the TIM22 complex.</text>
</comment>
<evidence type="ECO:0000256" key="2">
    <source>
        <dbReference type="ARBA" id="ARBA00022692"/>
    </source>
</evidence>
<keyword evidence="5" id="KW-0811">Translocation</keyword>
<dbReference type="VEuPathDB" id="TrichDB:TRFO_40047"/>
<keyword evidence="2" id="KW-0812">Transmembrane</keyword>
<comment type="function">
    <text evidence="5">Essential core component of the TIM22 complex, a complex that mediates the import and insertion of multi-pass transmembrane proteins into the mitochondrial inner membrane. In the TIM22 complex, it constitutes the voltage-activated and signal-gated channel. Forms a twin-pore translocase that uses the membrane potential as external driving force in 2 voltage-dependent steps.</text>
</comment>
<feature type="region of interest" description="Disordered" evidence="6">
    <location>
        <begin position="1"/>
        <end position="23"/>
    </location>
</feature>
<proteinExistence type="inferred from homology"/>
<dbReference type="GO" id="GO:0008320">
    <property type="term" value="F:protein transmembrane transporter activity"/>
    <property type="evidence" value="ECO:0007669"/>
    <property type="project" value="UniProtKB-UniRule"/>
</dbReference>
<comment type="subcellular location">
    <subcellularLocation>
        <location evidence="1">Membrane</location>
        <topology evidence="1">Multi-pass membrane protein</topology>
    </subcellularLocation>
    <subcellularLocation>
        <location evidence="5">Mitochondrion inner membrane</location>
        <topology evidence="5">Multi-pass membrane protein</topology>
    </subcellularLocation>
</comment>
<dbReference type="EMBL" id="MLAK01001379">
    <property type="protein sequence ID" value="OHS93688.1"/>
    <property type="molecule type" value="Genomic_DNA"/>
</dbReference>
<dbReference type="AlphaFoldDB" id="A0A1J4J2M2"/>
<dbReference type="PANTHER" id="PTHR14110">
    <property type="entry name" value="MITOCHONDRIAL IMPORT INNER MEMBRANE TRANSLOCASE SUBUNIT TIM22"/>
    <property type="match status" value="1"/>
</dbReference>
<dbReference type="Proteomes" id="UP000179807">
    <property type="component" value="Unassembled WGS sequence"/>
</dbReference>
<keyword evidence="8" id="KW-1185">Reference proteome</keyword>
<dbReference type="RefSeq" id="XP_068346825.1">
    <property type="nucleotide sequence ID" value="XM_068512976.1"/>
</dbReference>
<keyword evidence="4" id="KW-0472">Membrane</keyword>
<name>A0A1J4J2M2_9EUKA</name>
<evidence type="ECO:0000313" key="7">
    <source>
        <dbReference type="EMBL" id="OHS93688.1"/>
    </source>
</evidence>
<dbReference type="InterPro" id="IPR039175">
    <property type="entry name" value="TIM22"/>
</dbReference>
<keyword evidence="3" id="KW-1133">Transmembrane helix</keyword>
<dbReference type="GO" id="GO:0045039">
    <property type="term" value="P:protein insertion into mitochondrial inner membrane"/>
    <property type="evidence" value="ECO:0007669"/>
    <property type="project" value="UniProtKB-UniRule"/>
</dbReference>
<dbReference type="GO" id="GO:0042721">
    <property type="term" value="C:TIM22 mitochondrial import inner membrane insertion complex"/>
    <property type="evidence" value="ECO:0007669"/>
    <property type="project" value="UniProtKB-UniRule"/>
</dbReference>
<comment type="similarity">
    <text evidence="5">Belongs to the Tim17/Tim22/Tim23 family.</text>
</comment>
<evidence type="ECO:0000313" key="8">
    <source>
        <dbReference type="Proteomes" id="UP000179807"/>
    </source>
</evidence>
<dbReference type="Pfam" id="PF02466">
    <property type="entry name" value="Tim17"/>
    <property type="match status" value="1"/>
</dbReference>
<sequence length="185" mass="20092">MSERVTRPLNNETRKPVKFHQEEEPNRFKMSMNPDPNMVNLLARYLLPITQEEVLNREFGESPVLKAINTTLTTGALGFAIGAGKYAFETFPQKDAIFSAKDLTVSGLKMGAYFGIQAGITDLIETSMSTYRGRARAYDKVVAGAMAGAICGIPDGVKGMKSGAAQGATFAVGMVALQTLQEWMM</sequence>
<organism evidence="7 8">
    <name type="scientific">Tritrichomonas foetus</name>
    <dbReference type="NCBI Taxonomy" id="1144522"/>
    <lineage>
        <taxon>Eukaryota</taxon>
        <taxon>Metamonada</taxon>
        <taxon>Parabasalia</taxon>
        <taxon>Tritrichomonadida</taxon>
        <taxon>Tritrichomonadidae</taxon>
        <taxon>Tritrichomonas</taxon>
    </lineage>
</organism>
<gene>
    <name evidence="7" type="ORF">TRFO_40047</name>
</gene>
<evidence type="ECO:0000256" key="3">
    <source>
        <dbReference type="ARBA" id="ARBA00022989"/>
    </source>
</evidence>
<evidence type="ECO:0000256" key="1">
    <source>
        <dbReference type="ARBA" id="ARBA00004141"/>
    </source>
</evidence>
<accession>A0A1J4J2M2</accession>
<keyword evidence="5" id="KW-0813">Transport</keyword>
<reference evidence="7" key="1">
    <citation type="submission" date="2016-10" db="EMBL/GenBank/DDBJ databases">
        <authorList>
            <person name="Benchimol M."/>
            <person name="Almeida L.G."/>
            <person name="Vasconcelos A.T."/>
            <person name="Perreira-Neves A."/>
            <person name="Rosa I.A."/>
            <person name="Tasca T."/>
            <person name="Bogo M.R."/>
            <person name="de Souza W."/>
        </authorList>
    </citation>
    <scope>NUCLEOTIDE SEQUENCE [LARGE SCALE GENOMIC DNA]</scope>
    <source>
        <strain evidence="7">K</strain>
    </source>
</reference>
<dbReference type="OrthoDB" id="10433732at2759"/>
<dbReference type="GeneID" id="94847680"/>
<protein>
    <recommendedName>
        <fullName evidence="5">Mitochondrial import inner membrane translocase subunit TIM22</fullName>
    </recommendedName>
</protein>
<evidence type="ECO:0000256" key="4">
    <source>
        <dbReference type="ARBA" id="ARBA00023136"/>
    </source>
</evidence>
<keyword evidence="5" id="KW-0496">Mitochondrion</keyword>
<evidence type="ECO:0000256" key="6">
    <source>
        <dbReference type="SAM" id="MobiDB-lite"/>
    </source>
</evidence>